<dbReference type="InterPro" id="IPR032286">
    <property type="entry name" value="DUF4837"/>
</dbReference>
<sequence length="323" mass="37422">MVIKIIKYFCIIFTIIISMITCARIPSHTGKSRQIIVLSCEPDSQLIESNIQIFQYLPQEEALFSYLCLSDTAIKAFKKNHAIFLYGSLEDEFIDLLLDDEAARTTRIDTAALFQLNDVWTKDQKVVVLATSEPVYVSYAIKKFGNVIVKIFEEHYYETVKRTYYRGVIDKSTSKSLGKYGIKLVLNKGWLIDSTYADQRFVFVHTHFPDRSIFFYKMPYIENLSPNLAIDIRNDLTRKYYNGDYVLKDLNHVDPIEFKGLKGIRIKGVWQNDSLVAGGPFISYFFHKNDSLYIIDAMLFNPGERKSDYYTILEVILNSFALQ</sequence>
<keyword evidence="1" id="KW-1133">Transmembrane helix</keyword>
<dbReference type="EMBL" id="MEUM01000138">
    <property type="protein sequence ID" value="OGC39354.1"/>
    <property type="molecule type" value="Genomic_DNA"/>
</dbReference>
<evidence type="ECO:0000313" key="2">
    <source>
        <dbReference type="EMBL" id="OGC39354.1"/>
    </source>
</evidence>
<reference evidence="2 3" key="1">
    <citation type="journal article" date="2016" name="Nat. Commun.">
        <title>Thousands of microbial genomes shed light on interconnected biogeochemical processes in an aquifer system.</title>
        <authorList>
            <person name="Anantharaman K."/>
            <person name="Brown C.T."/>
            <person name="Hug L.A."/>
            <person name="Sharon I."/>
            <person name="Castelle C.J."/>
            <person name="Probst A.J."/>
            <person name="Thomas B.C."/>
            <person name="Singh A."/>
            <person name="Wilkins M.J."/>
            <person name="Karaoz U."/>
            <person name="Brodie E.L."/>
            <person name="Williams K.H."/>
            <person name="Hubbard S.S."/>
            <person name="Banfield J.F."/>
        </authorList>
    </citation>
    <scope>NUCLEOTIDE SEQUENCE [LARGE SCALE GENOMIC DNA]</scope>
</reference>
<dbReference type="Pfam" id="PF16125">
    <property type="entry name" value="DUF4837"/>
    <property type="match status" value="1"/>
</dbReference>
<keyword evidence="1" id="KW-0472">Membrane</keyword>
<proteinExistence type="predicted"/>
<organism evidence="2 3">
    <name type="scientific">candidate division WOR-3 bacterium RBG_13_43_14</name>
    <dbReference type="NCBI Taxonomy" id="1802590"/>
    <lineage>
        <taxon>Bacteria</taxon>
        <taxon>Bacteria division WOR-3</taxon>
    </lineage>
</organism>
<evidence type="ECO:0008006" key="4">
    <source>
        <dbReference type="Google" id="ProtNLM"/>
    </source>
</evidence>
<keyword evidence="1" id="KW-0812">Transmembrane</keyword>
<gene>
    <name evidence="2" type="ORF">A2Y85_00350</name>
</gene>
<evidence type="ECO:0000313" key="3">
    <source>
        <dbReference type="Proteomes" id="UP000177025"/>
    </source>
</evidence>
<comment type="caution">
    <text evidence="2">The sequence shown here is derived from an EMBL/GenBank/DDBJ whole genome shotgun (WGS) entry which is preliminary data.</text>
</comment>
<dbReference type="Proteomes" id="UP000177025">
    <property type="component" value="Unassembled WGS sequence"/>
</dbReference>
<name>A0A1F4U317_UNCW3</name>
<accession>A0A1F4U317</accession>
<evidence type="ECO:0000256" key="1">
    <source>
        <dbReference type="SAM" id="Phobius"/>
    </source>
</evidence>
<dbReference type="AlphaFoldDB" id="A0A1F4U317"/>
<protein>
    <recommendedName>
        <fullName evidence="4">DUF4837 domain-containing protein</fullName>
    </recommendedName>
</protein>
<feature type="transmembrane region" description="Helical" evidence="1">
    <location>
        <begin position="6"/>
        <end position="25"/>
    </location>
</feature>